<dbReference type="Gene3D" id="3.40.50.300">
    <property type="entry name" value="P-loop containing nucleotide triphosphate hydrolases"/>
    <property type="match status" value="2"/>
</dbReference>
<keyword evidence="13" id="KW-0175">Coiled coil</keyword>
<dbReference type="PANTHER" id="PTHR18934:SF91">
    <property type="entry name" value="PRE-MRNA-SPLICING FACTOR ATP-DEPENDENT RNA HELICASE PRP16"/>
    <property type="match status" value="1"/>
</dbReference>
<dbReference type="InterPro" id="IPR012677">
    <property type="entry name" value="Nucleotide-bd_a/b_plait_sf"/>
</dbReference>
<keyword evidence="5" id="KW-0863">Zinc-finger</keyword>
<dbReference type="SMART" id="SM00490">
    <property type="entry name" value="HELICc"/>
    <property type="match status" value="1"/>
</dbReference>
<dbReference type="Pfam" id="PF00076">
    <property type="entry name" value="RRM_1"/>
    <property type="match status" value="1"/>
</dbReference>
<sequence>MSFHRRNTARTLSDGDELRQDLQENPNQPHRKNKNDPETQARQRTRKPPHTVPARKKLAPQQTNVYVRIHDVIRDIRVLSDVLTAKVNMPGVELTPTETCIRHSDVFTFCTLTCNSKIMAKKLRNLILKDRTRFTPLIDCSFDDFLPAELHRQNTEKAKRELRRVIEREFDARSEQVVRAHNQKLIETQEKIDKAKEKLSDLYTAKNTLEEIAALEHKLEELQRQKREFNAALDGFRQKLGTLLQGDNYEKEGQALRKQLGVECCRLEKALPMYARRQEVVELVRQNPVSVLLAETGSGKSTQVVQYLLEAGLADRGAIVCTQPRKVAASSLATHVAQELATNVGKDVGYKVGSRAKTSPSTKVMYMTDHALLNECLTDPDLKAFSCVVVDEAHERSLFTDILLTMVKRCMARRPDLRVIITSATIDPQVFVRFFGNNCPVLRVSGRAFPVDVVWQDSVSEEENDFGNYTEAAVNKAVEIHEKEPPGDILVFLTSAVEIQRCCDTFQQRMADRTDFKCLQLHGQLQADEQQKVFEPLERNKRKIVFATNCAETSITIDGIKYVVDTGVAKEMRYDPKRNLRSLNVTVISQSSAEQRKGRAGRTAPGKCYRLYSQHSFQAMDVISLPEILKTHLGHALLKLAELGVTPDMYDFVQSPSQEAIDAALKTLHQLGAMQENVITDKGRWIARLPFDPKLGLMTLHGRDCGLLFDAIVLAALVSAGSGLFYRGVTEAEHANLDKAKLTFSHNGGDSLTSLEVFKAWQGVEEKQKNKWCVENSINVKVIRGVRDTVNDVCKLLKNDLELQVTHKLSEDTGTLDALKKMLFICNAQNLCHFLGREKAGYFAAQASKRVFFHPSSALCSLGSYPEWVVFDQLLQTSRDFITGITPVDDSLVRQLKKEHFGFDAEEVRKKTLQNVFTQAAGSHAFFAVVGPRFTNIKELQETIASAESSSVIVLEASRETGEVKVFSTDMTDSVKTLENKLRQTIDTAVKDLQREVQEASVGSEQSGVRVLLGQGAQITDILMPHETRKVFISSPSNDLTEEAIKQKFQAYGEISYCRKFQGGKNWGCVVFRTTAEAAAAVKGSKDDDHDVAELEHRRLTKYNAEFKARLSWNRRRAKGFGFVAVSPAYISKCLAISNVYIGGNLVRVKINKKDENSLYLTQLPAEVTEDLIKRTVLHTIGESEDAPDIVESVSVSRDPCGGTDKQELKRFEDQIKAKIERHLTASRVTVTVFSPKTEKTAMFLGEARFSDPIEGLEACRALRVDFTLGGAKVEVEPIISATLRVPQPVYDVCKTELDDLIARQLADMDVEVTVKELAGNNRLICLKADDISDLVQARSFLSDVIRGDVLECKDIPALGNLLTSAGRQMLKEAEKETSAYVSVDNRLRTVSIHGSPQACTKVRLKINSYLNDTILGTGEEIMLRGDGRSPGLLKTLHVKHGEDLDGLRQATGLLSIDVDYRRHKLKLRGPPGSIEKAKQVVEESDQALKASSTRSADQEDDSIDCAACFCPIDKGDLYRLEVCAHALCKGCIVRQVSIAIKDHIFPVTCCQDGCDLPLAWRDFYTLSRLGHIKIPALATSALSHFVLANRDKARFCTTPDCPMVYRVTSESSADVFLCPECKSRTCTACHQQAHDGMSCSMLRSCKEPGEGIEDWVKKDPKNRRGCPGCKSPIEKISGCNKMHCTACGAVFCWVCTKKFPTEKQCYDHLARDHNGIFGQEFVLQYQ</sequence>
<dbReference type="PROSITE" id="PS00690">
    <property type="entry name" value="DEAH_ATP_HELICASE"/>
    <property type="match status" value="1"/>
</dbReference>
<accession>A0AAN9BBJ1</accession>
<dbReference type="InterPro" id="IPR011545">
    <property type="entry name" value="DEAD/DEAH_box_helicase_dom"/>
</dbReference>
<dbReference type="InterPro" id="IPR011709">
    <property type="entry name" value="DEAD-box_helicase_OB_fold"/>
</dbReference>
<dbReference type="CDD" id="cd18791">
    <property type="entry name" value="SF2_C_RHA"/>
    <property type="match status" value="1"/>
</dbReference>
<dbReference type="SUPFAM" id="SSF54928">
    <property type="entry name" value="RNA-binding domain, RBD"/>
    <property type="match status" value="1"/>
</dbReference>
<dbReference type="SMART" id="SM00487">
    <property type="entry name" value="DEXDc"/>
    <property type="match status" value="1"/>
</dbReference>
<dbReference type="SUPFAM" id="SSF57850">
    <property type="entry name" value="RING/U-box"/>
    <property type="match status" value="3"/>
</dbReference>
<name>A0AAN9BBJ1_9CAEN</name>
<comment type="similarity">
    <text evidence="11">Belongs to the DEAD box helicase family. DEAH subfamily. PRP16 sub-subfamily.</text>
</comment>
<dbReference type="GO" id="GO:0005524">
    <property type="term" value="F:ATP binding"/>
    <property type="evidence" value="ECO:0007669"/>
    <property type="project" value="UniProtKB-KW"/>
</dbReference>
<evidence type="ECO:0000256" key="7">
    <source>
        <dbReference type="ARBA" id="ARBA00022801"/>
    </source>
</evidence>
<keyword evidence="1" id="KW-0808">Transferase</keyword>
<evidence type="ECO:0000256" key="9">
    <source>
        <dbReference type="ARBA" id="ARBA00022833"/>
    </source>
</evidence>
<dbReference type="SMART" id="SM00847">
    <property type="entry name" value="HA2"/>
    <property type="match status" value="1"/>
</dbReference>
<dbReference type="CDD" id="cd20335">
    <property type="entry name" value="BRcat_RBR"/>
    <property type="match status" value="1"/>
</dbReference>
<feature type="compositionally biased region" description="Basic residues" evidence="14">
    <location>
        <begin position="43"/>
        <end position="58"/>
    </location>
</feature>
<dbReference type="PROSITE" id="PS51873">
    <property type="entry name" value="TRIAD"/>
    <property type="match status" value="1"/>
</dbReference>
<evidence type="ECO:0000256" key="12">
    <source>
        <dbReference type="PROSITE-ProRule" id="PRU00176"/>
    </source>
</evidence>
<dbReference type="Pfam" id="PF22191">
    <property type="entry name" value="IBR_1"/>
    <property type="match status" value="1"/>
</dbReference>
<dbReference type="GO" id="GO:0003723">
    <property type="term" value="F:RNA binding"/>
    <property type="evidence" value="ECO:0007669"/>
    <property type="project" value="UniProtKB-UniRule"/>
</dbReference>
<dbReference type="InterPro" id="IPR002867">
    <property type="entry name" value="IBR_dom"/>
</dbReference>
<dbReference type="InterPro" id="IPR027417">
    <property type="entry name" value="P-loop_NTPase"/>
</dbReference>
<dbReference type="SUPFAM" id="SSF52540">
    <property type="entry name" value="P-loop containing nucleoside triphosphate hydrolases"/>
    <property type="match status" value="1"/>
</dbReference>
<dbReference type="CDD" id="cd22585">
    <property type="entry name" value="Rcat_RBR_DEAH12-like"/>
    <property type="match status" value="1"/>
</dbReference>
<dbReference type="Gene3D" id="1.20.120.1750">
    <property type="match status" value="1"/>
</dbReference>
<dbReference type="GO" id="GO:0008270">
    <property type="term" value="F:zinc ion binding"/>
    <property type="evidence" value="ECO:0007669"/>
    <property type="project" value="UniProtKB-KW"/>
</dbReference>
<keyword evidence="3" id="KW-0677">Repeat</keyword>
<evidence type="ECO:0000256" key="2">
    <source>
        <dbReference type="ARBA" id="ARBA00022723"/>
    </source>
</evidence>
<dbReference type="InterPro" id="IPR044066">
    <property type="entry name" value="TRIAD_supradom"/>
</dbReference>
<evidence type="ECO:0000256" key="6">
    <source>
        <dbReference type="ARBA" id="ARBA00022786"/>
    </source>
</evidence>
<evidence type="ECO:0000256" key="14">
    <source>
        <dbReference type="SAM" id="MobiDB-lite"/>
    </source>
</evidence>
<evidence type="ECO:0000313" key="20">
    <source>
        <dbReference type="Proteomes" id="UP001374579"/>
    </source>
</evidence>
<dbReference type="InterPro" id="IPR017907">
    <property type="entry name" value="Znf_RING_CS"/>
</dbReference>
<evidence type="ECO:0000256" key="4">
    <source>
        <dbReference type="ARBA" id="ARBA00022741"/>
    </source>
</evidence>
<organism evidence="19 20">
    <name type="scientific">Littorina saxatilis</name>
    <dbReference type="NCBI Taxonomy" id="31220"/>
    <lineage>
        <taxon>Eukaryota</taxon>
        <taxon>Metazoa</taxon>
        <taxon>Spiralia</taxon>
        <taxon>Lophotrochozoa</taxon>
        <taxon>Mollusca</taxon>
        <taxon>Gastropoda</taxon>
        <taxon>Caenogastropoda</taxon>
        <taxon>Littorinimorpha</taxon>
        <taxon>Littorinoidea</taxon>
        <taxon>Littorinidae</taxon>
        <taxon>Littorina</taxon>
    </lineage>
</organism>
<keyword evidence="10" id="KW-0067">ATP-binding</keyword>
<dbReference type="EMBL" id="JBAMIC010000010">
    <property type="protein sequence ID" value="KAK7102487.1"/>
    <property type="molecule type" value="Genomic_DNA"/>
</dbReference>
<keyword evidence="4" id="KW-0547">Nucleotide-binding</keyword>
<dbReference type="InterPro" id="IPR035979">
    <property type="entry name" value="RBD_domain_sf"/>
</dbReference>
<evidence type="ECO:0000256" key="3">
    <source>
        <dbReference type="ARBA" id="ARBA00022737"/>
    </source>
</evidence>
<dbReference type="SMART" id="SM00647">
    <property type="entry name" value="IBR"/>
    <property type="match status" value="2"/>
</dbReference>
<feature type="region of interest" description="Disordered" evidence="14">
    <location>
        <begin position="1"/>
        <end position="59"/>
    </location>
</feature>
<evidence type="ECO:0000256" key="1">
    <source>
        <dbReference type="ARBA" id="ARBA00022679"/>
    </source>
</evidence>
<dbReference type="GO" id="GO:0004386">
    <property type="term" value="F:helicase activity"/>
    <property type="evidence" value="ECO:0007669"/>
    <property type="project" value="UniProtKB-KW"/>
</dbReference>
<evidence type="ECO:0000313" key="19">
    <source>
        <dbReference type="EMBL" id="KAK7102487.1"/>
    </source>
</evidence>
<dbReference type="InterPro" id="IPR000504">
    <property type="entry name" value="RRM_dom"/>
</dbReference>
<feature type="domain" description="RRM" evidence="15">
    <location>
        <begin position="1029"/>
        <end position="1116"/>
    </location>
</feature>
<dbReference type="InterPro" id="IPR014001">
    <property type="entry name" value="Helicase_ATP-bd"/>
</dbReference>
<feature type="domain" description="Helicase C-terminal" evidence="17">
    <location>
        <begin position="473"/>
        <end position="644"/>
    </location>
</feature>
<keyword evidence="9" id="KW-0862">Zinc</keyword>
<dbReference type="Pfam" id="PF00271">
    <property type="entry name" value="Helicase_C"/>
    <property type="match status" value="1"/>
</dbReference>
<dbReference type="Proteomes" id="UP001374579">
    <property type="component" value="Unassembled WGS sequence"/>
</dbReference>
<dbReference type="GO" id="GO:0016787">
    <property type="term" value="F:hydrolase activity"/>
    <property type="evidence" value="ECO:0007669"/>
    <property type="project" value="UniProtKB-KW"/>
</dbReference>
<feature type="coiled-coil region" evidence="13">
    <location>
        <begin position="148"/>
        <end position="239"/>
    </location>
</feature>
<dbReference type="InterPro" id="IPR001650">
    <property type="entry name" value="Helicase_C-like"/>
</dbReference>
<dbReference type="Pfam" id="PF01485">
    <property type="entry name" value="IBR"/>
    <property type="match status" value="1"/>
</dbReference>
<feature type="domain" description="Helicase ATP-binding" evidence="16">
    <location>
        <begin position="281"/>
        <end position="444"/>
    </location>
</feature>
<dbReference type="PANTHER" id="PTHR18934">
    <property type="entry name" value="ATP-DEPENDENT RNA HELICASE"/>
    <property type="match status" value="1"/>
</dbReference>
<dbReference type="InterPro" id="IPR056245">
    <property type="entry name" value="KH_DEAH11/12"/>
</dbReference>
<comment type="caution">
    <text evidence="19">The sequence shown here is derived from an EMBL/GenBank/DDBJ whole genome shotgun (WGS) entry which is preliminary data.</text>
</comment>
<evidence type="ECO:0000256" key="10">
    <source>
        <dbReference type="ARBA" id="ARBA00022840"/>
    </source>
</evidence>
<dbReference type="PROSITE" id="PS50102">
    <property type="entry name" value="RRM"/>
    <property type="match status" value="1"/>
</dbReference>
<dbReference type="PROSITE" id="PS51192">
    <property type="entry name" value="HELICASE_ATP_BIND_1"/>
    <property type="match status" value="1"/>
</dbReference>
<dbReference type="Gene3D" id="1.20.120.1080">
    <property type="match status" value="1"/>
</dbReference>
<evidence type="ECO:0000259" key="15">
    <source>
        <dbReference type="PROSITE" id="PS50102"/>
    </source>
</evidence>
<evidence type="ECO:0000259" key="16">
    <source>
        <dbReference type="PROSITE" id="PS51192"/>
    </source>
</evidence>
<keyword evidence="8" id="KW-0347">Helicase</keyword>
<dbReference type="Gene3D" id="3.30.70.330">
    <property type="match status" value="1"/>
</dbReference>
<evidence type="ECO:0000259" key="17">
    <source>
        <dbReference type="PROSITE" id="PS51194"/>
    </source>
</evidence>
<dbReference type="InterPro" id="IPR007502">
    <property type="entry name" value="Helicase-assoc_dom"/>
</dbReference>
<dbReference type="Pfam" id="PF07717">
    <property type="entry name" value="OB_NTP_bind"/>
    <property type="match status" value="1"/>
</dbReference>
<reference evidence="19 20" key="1">
    <citation type="submission" date="2024-02" db="EMBL/GenBank/DDBJ databases">
        <title>Chromosome-scale genome assembly of the rough periwinkle Littorina saxatilis.</title>
        <authorList>
            <person name="De Jode A."/>
            <person name="Faria R."/>
            <person name="Formenti G."/>
            <person name="Sims Y."/>
            <person name="Smith T.P."/>
            <person name="Tracey A."/>
            <person name="Wood J.M.D."/>
            <person name="Zagrodzka Z.B."/>
            <person name="Johannesson K."/>
            <person name="Butlin R.K."/>
            <person name="Leder E.H."/>
        </authorList>
    </citation>
    <scope>NUCLEOTIDE SEQUENCE [LARGE SCALE GENOMIC DNA]</scope>
    <source>
        <strain evidence="19">Snail1</strain>
        <tissue evidence="19">Muscle</tissue>
    </source>
</reference>
<gene>
    <name evidence="19" type="ORF">V1264_020698</name>
</gene>
<evidence type="ECO:0008006" key="21">
    <source>
        <dbReference type="Google" id="ProtNLM"/>
    </source>
</evidence>
<keyword evidence="7" id="KW-0378">Hydrolase</keyword>
<evidence type="ECO:0000259" key="18">
    <source>
        <dbReference type="PROSITE" id="PS51873"/>
    </source>
</evidence>
<evidence type="ECO:0000256" key="8">
    <source>
        <dbReference type="ARBA" id="ARBA00022806"/>
    </source>
</evidence>
<feature type="domain" description="RING-type" evidence="18">
    <location>
        <begin position="1502"/>
        <end position="1713"/>
    </location>
</feature>
<dbReference type="PROSITE" id="PS00518">
    <property type="entry name" value="ZF_RING_1"/>
    <property type="match status" value="1"/>
</dbReference>
<keyword evidence="20" id="KW-1185">Reference proteome</keyword>
<keyword evidence="12" id="KW-0694">RNA-binding</keyword>
<dbReference type="PROSITE" id="PS51194">
    <property type="entry name" value="HELICASE_CTER"/>
    <property type="match status" value="1"/>
</dbReference>
<dbReference type="Pfam" id="PF00270">
    <property type="entry name" value="DEAD"/>
    <property type="match status" value="1"/>
</dbReference>
<evidence type="ECO:0000256" key="11">
    <source>
        <dbReference type="ARBA" id="ARBA00038040"/>
    </source>
</evidence>
<dbReference type="InterPro" id="IPR013083">
    <property type="entry name" value="Znf_RING/FYVE/PHD"/>
</dbReference>
<protein>
    <recommendedName>
        <fullName evidence="21">RNA helicase</fullName>
    </recommendedName>
</protein>
<keyword evidence="2" id="KW-0479">Metal-binding</keyword>
<dbReference type="Gene3D" id="3.30.40.10">
    <property type="entry name" value="Zinc/RING finger domain, C3HC4 (zinc finger)"/>
    <property type="match status" value="1"/>
</dbReference>
<dbReference type="CDD" id="cd00590">
    <property type="entry name" value="RRM_SF"/>
    <property type="match status" value="1"/>
</dbReference>
<proteinExistence type="inferred from homology"/>
<dbReference type="GO" id="GO:0016740">
    <property type="term" value="F:transferase activity"/>
    <property type="evidence" value="ECO:0007669"/>
    <property type="project" value="UniProtKB-KW"/>
</dbReference>
<dbReference type="CDD" id="cd17917">
    <property type="entry name" value="DEXHc_RHA-like"/>
    <property type="match status" value="1"/>
</dbReference>
<keyword evidence="6" id="KW-0833">Ubl conjugation pathway</keyword>
<dbReference type="Pfam" id="PF24471">
    <property type="entry name" value="KH_DEAH11"/>
    <property type="match status" value="1"/>
</dbReference>
<evidence type="ECO:0000256" key="5">
    <source>
        <dbReference type="ARBA" id="ARBA00022771"/>
    </source>
</evidence>
<dbReference type="InterPro" id="IPR002464">
    <property type="entry name" value="DNA/RNA_helicase_DEAH_CS"/>
</dbReference>
<evidence type="ECO:0000256" key="13">
    <source>
        <dbReference type="SAM" id="Coils"/>
    </source>
</evidence>